<keyword evidence="3" id="KW-1185">Reference proteome</keyword>
<sequence>MAARLPHQPTDGAVQAAVGGAEGGGGVRLLLVRHRGGRRDQGAKMQAPVPPALPRPLAGAPAGDVPAVSGHTAAARAGGRQGRRRCGRRGGDGRLHRRAAFVCSMVDVVTSFPFRRRLVRLPRWFRLRR</sequence>
<evidence type="ECO:0000313" key="2">
    <source>
        <dbReference type="EMBL" id="URE26528.1"/>
    </source>
</evidence>
<dbReference type="Proteomes" id="UP001055439">
    <property type="component" value="Chromosome 8"/>
</dbReference>
<protein>
    <submittedName>
        <fullName evidence="2">Uncharacterized protein</fullName>
    </submittedName>
</protein>
<organism evidence="2 3">
    <name type="scientific">Musa troglodytarum</name>
    <name type="common">fe'i banana</name>
    <dbReference type="NCBI Taxonomy" id="320322"/>
    <lineage>
        <taxon>Eukaryota</taxon>
        <taxon>Viridiplantae</taxon>
        <taxon>Streptophyta</taxon>
        <taxon>Embryophyta</taxon>
        <taxon>Tracheophyta</taxon>
        <taxon>Spermatophyta</taxon>
        <taxon>Magnoliopsida</taxon>
        <taxon>Liliopsida</taxon>
        <taxon>Zingiberales</taxon>
        <taxon>Musaceae</taxon>
        <taxon>Musa</taxon>
    </lineage>
</organism>
<evidence type="ECO:0000256" key="1">
    <source>
        <dbReference type="SAM" id="MobiDB-lite"/>
    </source>
</evidence>
<name>A0A9E7KMC6_9LILI</name>
<gene>
    <name evidence="2" type="ORF">MUK42_06487</name>
</gene>
<evidence type="ECO:0000313" key="3">
    <source>
        <dbReference type="Proteomes" id="UP001055439"/>
    </source>
</evidence>
<dbReference type="AlphaFoldDB" id="A0A9E7KMC6"/>
<dbReference type="EMBL" id="CP097510">
    <property type="protein sequence ID" value="URE26528.1"/>
    <property type="molecule type" value="Genomic_DNA"/>
</dbReference>
<proteinExistence type="predicted"/>
<feature type="region of interest" description="Disordered" evidence="1">
    <location>
        <begin position="36"/>
        <end position="92"/>
    </location>
</feature>
<dbReference type="OrthoDB" id="785686at2759"/>
<reference evidence="2" key="1">
    <citation type="submission" date="2022-05" db="EMBL/GenBank/DDBJ databases">
        <title>The Musa troglodytarum L. genome provides insights into the mechanism of non-climacteric behaviour and enrichment of carotenoids.</title>
        <authorList>
            <person name="Wang J."/>
        </authorList>
    </citation>
    <scope>NUCLEOTIDE SEQUENCE</scope>
    <source>
        <tissue evidence="2">Leaf</tissue>
    </source>
</reference>
<accession>A0A9E7KMC6</accession>